<protein>
    <submittedName>
        <fullName evidence="1">Uncharacterized protein</fullName>
    </submittedName>
</protein>
<sequence>MDMDDVVDLLDALLDGVTEPRLKLISADEARALMVLLGVLEGDGQPEEIRRAAGDMRYRISTRLA</sequence>
<reference evidence="1" key="1">
    <citation type="submission" date="2022-08" db="EMBL/GenBank/DDBJ databases">
        <authorList>
            <person name="Tian L."/>
        </authorList>
    </citation>
    <scope>NUCLEOTIDE SEQUENCE</scope>
    <source>
        <strain evidence="1">CM253</strain>
    </source>
</reference>
<dbReference type="EMBL" id="CP102514">
    <property type="protein sequence ID" value="UUY45955.1"/>
    <property type="molecule type" value="Genomic_DNA"/>
</dbReference>
<dbReference type="GeneID" id="95572060"/>
<accession>A0ABY5PPX7</accession>
<dbReference type="RefSeq" id="WP_046776818.1">
    <property type="nucleotide sequence ID" value="NZ_CP102514.1"/>
</dbReference>
<evidence type="ECO:0000313" key="1">
    <source>
        <dbReference type="EMBL" id="UUY45955.1"/>
    </source>
</evidence>
<gene>
    <name evidence="1" type="ORF">NRK68_01230</name>
</gene>
<name>A0ABY5PPX7_9ACTN</name>
<evidence type="ECO:0000313" key="2">
    <source>
        <dbReference type="Proteomes" id="UP001057738"/>
    </source>
</evidence>
<organism evidence="1 2">
    <name type="scientific">Streptomyces yangpuensis</name>
    <dbReference type="NCBI Taxonomy" id="1648182"/>
    <lineage>
        <taxon>Bacteria</taxon>
        <taxon>Bacillati</taxon>
        <taxon>Actinomycetota</taxon>
        <taxon>Actinomycetes</taxon>
        <taxon>Kitasatosporales</taxon>
        <taxon>Streptomycetaceae</taxon>
        <taxon>Streptomyces</taxon>
    </lineage>
</organism>
<proteinExistence type="predicted"/>
<keyword evidence="2" id="KW-1185">Reference proteome</keyword>
<dbReference type="Proteomes" id="UP001057738">
    <property type="component" value="Chromosome"/>
</dbReference>